<sequence length="45" mass="5009">GSPLKNRKITNNNRQTKRGASAGSIMWRFYTDDSLGIKVGLFPVL</sequence>
<proteinExistence type="inferred from homology"/>
<accession>T1H5Y2</accession>
<evidence type="ECO:0000259" key="2">
    <source>
        <dbReference type="PROSITE" id="PS51398"/>
    </source>
</evidence>
<evidence type="ECO:0000256" key="1">
    <source>
        <dbReference type="PROSITE-ProRule" id="PRU00731"/>
    </source>
</evidence>
<dbReference type="GO" id="GO:0006516">
    <property type="term" value="P:glycoprotein catabolic process"/>
    <property type="evidence" value="ECO:0007669"/>
    <property type="project" value="InterPro"/>
</dbReference>
<dbReference type="HOGENOM" id="CLU_3210335_0_0_1"/>
<comment type="similarity">
    <text evidence="1">Belongs to the transglutaminase-like superfamily. PNGase family.</text>
</comment>
<name>T1H5Y2_MEGSC</name>
<dbReference type="InterPro" id="IPR006588">
    <property type="entry name" value="Peptide_N_glycanase_PAW_dom"/>
</dbReference>
<dbReference type="GO" id="GO:0005737">
    <property type="term" value="C:cytoplasm"/>
    <property type="evidence" value="ECO:0007669"/>
    <property type="project" value="InterPro"/>
</dbReference>
<dbReference type="Proteomes" id="UP000015102">
    <property type="component" value="Unassembled WGS sequence"/>
</dbReference>
<protein>
    <recommendedName>
        <fullName evidence="2">PAW domain-containing protein</fullName>
    </recommendedName>
</protein>
<evidence type="ECO:0000313" key="4">
    <source>
        <dbReference type="Proteomes" id="UP000015102"/>
    </source>
</evidence>
<dbReference type="EnsemblMetazoa" id="MESCA012115-RA">
    <property type="protein sequence ID" value="MESCA012115-PA"/>
    <property type="gene ID" value="MESCA012115"/>
</dbReference>
<dbReference type="AlphaFoldDB" id="T1H5Y2"/>
<keyword evidence="4" id="KW-1185">Reference proteome</keyword>
<reference evidence="3" key="2">
    <citation type="submission" date="2015-06" db="UniProtKB">
        <authorList>
            <consortium name="EnsemblMetazoa"/>
        </authorList>
    </citation>
    <scope>IDENTIFICATION</scope>
</reference>
<dbReference type="PROSITE" id="PS51398">
    <property type="entry name" value="PAW"/>
    <property type="match status" value="1"/>
</dbReference>
<feature type="domain" description="PAW" evidence="2">
    <location>
        <begin position="1"/>
        <end position="45"/>
    </location>
</feature>
<reference evidence="4" key="1">
    <citation type="submission" date="2013-02" db="EMBL/GenBank/DDBJ databases">
        <authorList>
            <person name="Hughes D."/>
        </authorList>
    </citation>
    <scope>NUCLEOTIDE SEQUENCE</scope>
    <source>
        <strain>Durham</strain>
        <strain evidence="4">NC isolate 2 -- Noor lab</strain>
    </source>
</reference>
<organism evidence="3 4">
    <name type="scientific">Megaselia scalaris</name>
    <name type="common">Humpbacked fly</name>
    <name type="synonym">Phora scalaris</name>
    <dbReference type="NCBI Taxonomy" id="36166"/>
    <lineage>
        <taxon>Eukaryota</taxon>
        <taxon>Metazoa</taxon>
        <taxon>Ecdysozoa</taxon>
        <taxon>Arthropoda</taxon>
        <taxon>Hexapoda</taxon>
        <taxon>Insecta</taxon>
        <taxon>Pterygota</taxon>
        <taxon>Neoptera</taxon>
        <taxon>Endopterygota</taxon>
        <taxon>Diptera</taxon>
        <taxon>Brachycera</taxon>
        <taxon>Muscomorpha</taxon>
        <taxon>Platypezoidea</taxon>
        <taxon>Phoridae</taxon>
        <taxon>Megaseliini</taxon>
        <taxon>Megaselia</taxon>
    </lineage>
</organism>
<evidence type="ECO:0000313" key="3">
    <source>
        <dbReference type="EnsemblMetazoa" id="MESCA012115-PA"/>
    </source>
</evidence>